<dbReference type="NCBIfam" id="TIGR01733">
    <property type="entry name" value="AA-adenyl-dom"/>
    <property type="match status" value="1"/>
</dbReference>
<evidence type="ECO:0000256" key="2">
    <source>
        <dbReference type="ARBA" id="ARBA00022553"/>
    </source>
</evidence>
<dbReference type="SUPFAM" id="SSF56801">
    <property type="entry name" value="Acetyl-CoA synthetase-like"/>
    <property type="match status" value="1"/>
</dbReference>
<dbReference type="FunFam" id="3.40.50.980:FF:000001">
    <property type="entry name" value="Non-ribosomal peptide synthetase"/>
    <property type="match status" value="1"/>
</dbReference>
<dbReference type="InterPro" id="IPR045851">
    <property type="entry name" value="AMP-bd_C_sf"/>
</dbReference>
<dbReference type="GO" id="GO:0044550">
    <property type="term" value="P:secondary metabolite biosynthetic process"/>
    <property type="evidence" value="ECO:0007669"/>
    <property type="project" value="TreeGrafter"/>
</dbReference>
<organism evidence="4 5">
    <name type="scientific">Virgisporangium aliadipatigenens</name>
    <dbReference type="NCBI Taxonomy" id="741659"/>
    <lineage>
        <taxon>Bacteria</taxon>
        <taxon>Bacillati</taxon>
        <taxon>Actinomycetota</taxon>
        <taxon>Actinomycetes</taxon>
        <taxon>Micromonosporales</taxon>
        <taxon>Micromonosporaceae</taxon>
        <taxon>Virgisporangium</taxon>
    </lineage>
</organism>
<sequence length="572" mass="59931">MTTPDRFEQQAGRTPDALAVISGATRLTYLGLDVRANQIAHHLIRTGVGPGQFVAVLVDRETDLVATLLAVLKAGAGYVPLDVQDPAARVAHVLADSGASVLVTSRADAPAGGARVVLLGDRGTETAMAACPVTAPTDADRLRPLAQDDPAYVIYTSGSSGLPKGVVVDHAALGVYLDHVVANYPGISGTVLLHSSVSFDMAVTSVYGPLVTGGRIVVADLRAAASGESVIDPGLRPTLLKVTPSHLAILRELPEHYSPTGQLVIGGEALLGRAVQPWREKNPWVTVVNEYGPTEATVGCCVFELAPGDPVGPGPVPIGRPTAGTTLYVLDADLREVEEGELYIAGAQLARGYLGRDDLTEARFVTGPDGTRMYRTGDRVRRNADGDLEYLGRFDDQVKVNGYRIEPGEVESAIVGSGRAAHAVVVARPDGRGKSHLVAYLVPAGAGAPDLDTLRAHLAERLPEYMIPAGFVILDALPLTANGKVDRAALPERELVGATAATAARDPRESALCRMIGELTGASSVGIDDDFIALGGTSIAAARLVSRSRQDGFNLTLMDVLRKRTVRAMLAG</sequence>
<name>A0A8J4DTM6_9ACTN</name>
<dbReference type="InterPro" id="IPR009081">
    <property type="entry name" value="PP-bd_ACP"/>
</dbReference>
<evidence type="ECO:0000313" key="4">
    <source>
        <dbReference type="EMBL" id="GIJ48372.1"/>
    </source>
</evidence>
<dbReference type="InterPro" id="IPR036736">
    <property type="entry name" value="ACP-like_sf"/>
</dbReference>
<dbReference type="PROSITE" id="PS00141">
    <property type="entry name" value="ASP_PROTEASE"/>
    <property type="match status" value="1"/>
</dbReference>
<protein>
    <recommendedName>
        <fullName evidence="3">Carrier domain-containing protein</fullName>
    </recommendedName>
</protein>
<dbReference type="GO" id="GO:0043041">
    <property type="term" value="P:amino acid activation for nonribosomal peptide biosynthetic process"/>
    <property type="evidence" value="ECO:0007669"/>
    <property type="project" value="TreeGrafter"/>
</dbReference>
<reference evidence="4" key="1">
    <citation type="submission" date="2021-01" db="EMBL/GenBank/DDBJ databases">
        <title>Whole genome shotgun sequence of Virgisporangium aliadipatigenens NBRC 105644.</title>
        <authorList>
            <person name="Komaki H."/>
            <person name="Tamura T."/>
        </authorList>
    </citation>
    <scope>NUCLEOTIDE SEQUENCE</scope>
    <source>
        <strain evidence="4">NBRC 105644</strain>
    </source>
</reference>
<dbReference type="AlphaFoldDB" id="A0A8J4DTM6"/>
<dbReference type="EMBL" id="BOPF01000020">
    <property type="protein sequence ID" value="GIJ48372.1"/>
    <property type="molecule type" value="Genomic_DNA"/>
</dbReference>
<dbReference type="GO" id="GO:0005829">
    <property type="term" value="C:cytosol"/>
    <property type="evidence" value="ECO:0007669"/>
    <property type="project" value="TreeGrafter"/>
</dbReference>
<feature type="domain" description="Carrier" evidence="3">
    <location>
        <begin position="503"/>
        <end position="572"/>
    </location>
</feature>
<dbReference type="GO" id="GO:0031177">
    <property type="term" value="F:phosphopantetheine binding"/>
    <property type="evidence" value="ECO:0007669"/>
    <property type="project" value="TreeGrafter"/>
</dbReference>
<dbReference type="InterPro" id="IPR025110">
    <property type="entry name" value="AMP-bd_C"/>
</dbReference>
<proteinExistence type="predicted"/>
<dbReference type="Gene3D" id="3.40.50.980">
    <property type="match status" value="2"/>
</dbReference>
<keyword evidence="5" id="KW-1185">Reference proteome</keyword>
<dbReference type="CDD" id="cd05930">
    <property type="entry name" value="A_NRPS"/>
    <property type="match status" value="1"/>
</dbReference>
<dbReference type="InterPro" id="IPR001969">
    <property type="entry name" value="Aspartic_peptidase_AS"/>
</dbReference>
<accession>A0A8J4DTM6</accession>
<dbReference type="InterPro" id="IPR010071">
    <property type="entry name" value="AA_adenyl_dom"/>
</dbReference>
<evidence type="ECO:0000259" key="3">
    <source>
        <dbReference type="PROSITE" id="PS50075"/>
    </source>
</evidence>
<dbReference type="FunFam" id="3.30.300.30:FF:000010">
    <property type="entry name" value="Enterobactin synthetase component F"/>
    <property type="match status" value="1"/>
</dbReference>
<dbReference type="Pfam" id="PF13193">
    <property type="entry name" value="AMP-binding_C"/>
    <property type="match status" value="1"/>
</dbReference>
<dbReference type="PANTHER" id="PTHR45527">
    <property type="entry name" value="NONRIBOSOMAL PEPTIDE SYNTHETASE"/>
    <property type="match status" value="1"/>
</dbReference>
<keyword evidence="1" id="KW-0596">Phosphopantetheine</keyword>
<gene>
    <name evidence="4" type="ORF">Val02_52580</name>
</gene>
<evidence type="ECO:0000313" key="5">
    <source>
        <dbReference type="Proteomes" id="UP000619260"/>
    </source>
</evidence>
<dbReference type="SUPFAM" id="SSF47336">
    <property type="entry name" value="ACP-like"/>
    <property type="match status" value="1"/>
</dbReference>
<dbReference type="Proteomes" id="UP000619260">
    <property type="component" value="Unassembled WGS sequence"/>
</dbReference>
<dbReference type="PANTHER" id="PTHR45527:SF1">
    <property type="entry name" value="FATTY ACID SYNTHASE"/>
    <property type="match status" value="1"/>
</dbReference>
<dbReference type="InterPro" id="IPR020845">
    <property type="entry name" value="AMP-binding_CS"/>
</dbReference>
<evidence type="ECO:0000256" key="1">
    <source>
        <dbReference type="ARBA" id="ARBA00022450"/>
    </source>
</evidence>
<dbReference type="Gene3D" id="1.10.1200.10">
    <property type="entry name" value="ACP-like"/>
    <property type="match status" value="1"/>
</dbReference>
<dbReference type="GO" id="GO:0004190">
    <property type="term" value="F:aspartic-type endopeptidase activity"/>
    <property type="evidence" value="ECO:0007669"/>
    <property type="project" value="InterPro"/>
</dbReference>
<dbReference type="InterPro" id="IPR000873">
    <property type="entry name" value="AMP-dep_synth/lig_dom"/>
</dbReference>
<dbReference type="RefSeq" id="WP_203901859.1">
    <property type="nucleotide sequence ID" value="NZ_BOPF01000020.1"/>
</dbReference>
<dbReference type="Pfam" id="PF00550">
    <property type="entry name" value="PP-binding"/>
    <property type="match status" value="1"/>
</dbReference>
<dbReference type="PROSITE" id="PS00455">
    <property type="entry name" value="AMP_BINDING"/>
    <property type="match status" value="1"/>
</dbReference>
<keyword evidence="2" id="KW-0597">Phosphoprotein</keyword>
<dbReference type="Gene3D" id="3.30.300.30">
    <property type="match status" value="1"/>
</dbReference>
<comment type="caution">
    <text evidence="4">The sequence shown here is derived from an EMBL/GenBank/DDBJ whole genome shotgun (WGS) entry which is preliminary data.</text>
</comment>
<dbReference type="Gene3D" id="2.30.38.10">
    <property type="entry name" value="Luciferase, Domain 3"/>
    <property type="match status" value="1"/>
</dbReference>
<dbReference type="PROSITE" id="PS50075">
    <property type="entry name" value="CARRIER"/>
    <property type="match status" value="1"/>
</dbReference>
<dbReference type="Pfam" id="PF00501">
    <property type="entry name" value="AMP-binding"/>
    <property type="match status" value="1"/>
</dbReference>
<dbReference type="GO" id="GO:0006508">
    <property type="term" value="P:proteolysis"/>
    <property type="evidence" value="ECO:0007669"/>
    <property type="project" value="InterPro"/>
</dbReference>